<dbReference type="GO" id="GO:0005829">
    <property type="term" value="C:cytosol"/>
    <property type="evidence" value="ECO:0007669"/>
    <property type="project" value="TreeGrafter"/>
</dbReference>
<dbReference type="AlphaFoldDB" id="S7NZH4"/>
<dbReference type="GO" id="GO:0005092">
    <property type="term" value="F:GDP-dissociation inhibitor activity"/>
    <property type="evidence" value="ECO:0007669"/>
    <property type="project" value="TreeGrafter"/>
</dbReference>
<gene>
    <name evidence="9" type="ORF">D623_10035634</name>
</gene>
<dbReference type="Gene3D" id="3.30.30.170">
    <property type="match status" value="1"/>
</dbReference>
<evidence type="ECO:0000256" key="2">
    <source>
        <dbReference type="ARBA" id="ARBA00018059"/>
    </source>
</evidence>
<dbReference type="SUPFAM" id="SSF100966">
    <property type="entry name" value="Translation initiation factor 2 beta, aIF2beta, N-terminal domain"/>
    <property type="match status" value="1"/>
</dbReference>
<evidence type="ECO:0000256" key="4">
    <source>
        <dbReference type="ARBA" id="ARBA00022741"/>
    </source>
</evidence>
<feature type="domain" description="Translation initiation factor IF2/IF5" evidence="8">
    <location>
        <begin position="13"/>
        <end position="128"/>
    </location>
</feature>
<evidence type="ECO:0000256" key="7">
    <source>
        <dbReference type="SAM" id="MobiDB-lite"/>
    </source>
</evidence>
<evidence type="ECO:0000256" key="5">
    <source>
        <dbReference type="ARBA" id="ARBA00022917"/>
    </source>
</evidence>
<dbReference type="Gene3D" id="2.20.25.350">
    <property type="match status" value="1"/>
</dbReference>
<dbReference type="InterPro" id="IPR045196">
    <property type="entry name" value="IF2/IF5"/>
</dbReference>
<dbReference type="FunFam" id="3.30.30.170:FF:000002">
    <property type="entry name" value="Eukaryotic translation initiation factor 5"/>
    <property type="match status" value="1"/>
</dbReference>
<dbReference type="GO" id="GO:0071074">
    <property type="term" value="F:eukaryotic initiation factor eIF2 binding"/>
    <property type="evidence" value="ECO:0007669"/>
    <property type="project" value="TreeGrafter"/>
</dbReference>
<evidence type="ECO:0000313" key="9">
    <source>
        <dbReference type="EMBL" id="EPQ03203.1"/>
    </source>
</evidence>
<feature type="compositionally biased region" description="Basic and acidic residues" evidence="7">
    <location>
        <begin position="147"/>
        <end position="156"/>
    </location>
</feature>
<proteinExistence type="inferred from homology"/>
<evidence type="ECO:0000259" key="8">
    <source>
        <dbReference type="SMART" id="SM00653"/>
    </source>
</evidence>
<keyword evidence="4" id="KW-0547">Nucleotide-binding</keyword>
<dbReference type="PANTHER" id="PTHR23001">
    <property type="entry name" value="EUKARYOTIC TRANSLATION INITIATION FACTOR"/>
    <property type="match status" value="1"/>
</dbReference>
<protein>
    <recommendedName>
        <fullName evidence="2">Eukaryotic translation initiation factor 5</fullName>
    </recommendedName>
</protein>
<comment type="similarity">
    <text evidence="1">Belongs to the eIF-2-beta/eIF-5 family.</text>
</comment>
<dbReference type="GO" id="GO:0003743">
    <property type="term" value="F:translation initiation factor activity"/>
    <property type="evidence" value="ECO:0007669"/>
    <property type="project" value="UniProtKB-KW"/>
</dbReference>
<dbReference type="Pfam" id="PF01873">
    <property type="entry name" value="eIF-5_eIF-2B"/>
    <property type="match status" value="1"/>
</dbReference>
<name>S7NZH4_MYOBR</name>
<sequence>MSVKVNHNMPDQFHQCKTPRLLAKGEGKADGITAVILNVVDIAKVLNWPPMYLTKYFGCELGAQTQFDVKNDRYIVNGSPEVNKLQDMWDGFFIKLGLCPECDNPETELHVNRKKQTTGNSCKACGYRAMLDTSFSKTHLRIVTVVQERKGREKNGKGKHKEHGSVSSSEAPLPPPPKDINPPPHAVEEEDDDWGKDTTEEIQRTIYKKVGGSRGEIFTIYKVVKKMMKMRYSKSASVPKVEAVKSDKNNDIDTNVI</sequence>
<evidence type="ECO:0000256" key="3">
    <source>
        <dbReference type="ARBA" id="ARBA00022540"/>
    </source>
</evidence>
<keyword evidence="6" id="KW-0342">GTP-binding</keyword>
<accession>S7NZH4</accession>
<evidence type="ECO:0000313" key="10">
    <source>
        <dbReference type="Proteomes" id="UP000052978"/>
    </source>
</evidence>
<keyword evidence="5" id="KW-0648">Protein biosynthesis</keyword>
<dbReference type="SMART" id="SM00653">
    <property type="entry name" value="eIF2B_5"/>
    <property type="match status" value="1"/>
</dbReference>
<evidence type="ECO:0000256" key="6">
    <source>
        <dbReference type="ARBA" id="ARBA00023134"/>
    </source>
</evidence>
<dbReference type="GO" id="GO:0001732">
    <property type="term" value="P:formation of cytoplasmic translation initiation complex"/>
    <property type="evidence" value="ECO:0007669"/>
    <property type="project" value="TreeGrafter"/>
</dbReference>
<dbReference type="Proteomes" id="UP000052978">
    <property type="component" value="Unassembled WGS sequence"/>
</dbReference>
<dbReference type="EMBL" id="KE161334">
    <property type="protein sequence ID" value="EPQ03203.1"/>
    <property type="molecule type" value="Genomic_DNA"/>
</dbReference>
<organism evidence="9 10">
    <name type="scientific">Myotis brandtii</name>
    <name type="common">Brandt's bat</name>
    <dbReference type="NCBI Taxonomy" id="109478"/>
    <lineage>
        <taxon>Eukaryota</taxon>
        <taxon>Metazoa</taxon>
        <taxon>Chordata</taxon>
        <taxon>Craniata</taxon>
        <taxon>Vertebrata</taxon>
        <taxon>Euteleostomi</taxon>
        <taxon>Mammalia</taxon>
        <taxon>Eutheria</taxon>
        <taxon>Laurasiatheria</taxon>
        <taxon>Chiroptera</taxon>
        <taxon>Yangochiroptera</taxon>
        <taxon>Vespertilionidae</taxon>
        <taxon>Myotis</taxon>
    </lineage>
</organism>
<reference evidence="9 10" key="1">
    <citation type="journal article" date="2013" name="Nat. Commun.">
        <title>Genome analysis reveals insights into physiology and longevity of the Brandt's bat Myotis brandtii.</title>
        <authorList>
            <person name="Seim I."/>
            <person name="Fang X."/>
            <person name="Xiong Z."/>
            <person name="Lobanov A.V."/>
            <person name="Huang Z."/>
            <person name="Ma S."/>
            <person name="Feng Y."/>
            <person name="Turanov A.A."/>
            <person name="Zhu Y."/>
            <person name="Lenz T.L."/>
            <person name="Gerashchenko M.V."/>
            <person name="Fan D."/>
            <person name="Hee Yim S."/>
            <person name="Yao X."/>
            <person name="Jordan D."/>
            <person name="Xiong Y."/>
            <person name="Ma Y."/>
            <person name="Lyapunov A.N."/>
            <person name="Chen G."/>
            <person name="Kulakova O.I."/>
            <person name="Sun Y."/>
            <person name="Lee S.G."/>
            <person name="Bronson R.T."/>
            <person name="Moskalev A.A."/>
            <person name="Sunyaev S.R."/>
            <person name="Zhang G."/>
            <person name="Krogh A."/>
            <person name="Wang J."/>
            <person name="Gladyshev V.N."/>
        </authorList>
    </citation>
    <scope>NUCLEOTIDE SEQUENCE [LARGE SCALE GENOMIC DNA]</scope>
</reference>
<dbReference type="InterPro" id="IPR002735">
    <property type="entry name" value="Transl_init_fac_IF2/IF5_dom"/>
</dbReference>
<feature type="region of interest" description="Disordered" evidence="7">
    <location>
        <begin position="146"/>
        <end position="196"/>
    </location>
</feature>
<feature type="compositionally biased region" description="Pro residues" evidence="7">
    <location>
        <begin position="172"/>
        <end position="185"/>
    </location>
</feature>
<dbReference type="InterPro" id="IPR016189">
    <property type="entry name" value="Transl_init_fac_IF2/IF5_N"/>
</dbReference>
<keyword evidence="3 9" id="KW-0396">Initiation factor</keyword>
<evidence type="ECO:0000256" key="1">
    <source>
        <dbReference type="ARBA" id="ARBA00010397"/>
    </source>
</evidence>
<dbReference type="PANTHER" id="PTHR23001:SF7">
    <property type="entry name" value="EUKARYOTIC TRANSLATION INITIATION FACTOR 5"/>
    <property type="match status" value="1"/>
</dbReference>
<dbReference type="GO" id="GO:0005525">
    <property type="term" value="F:GTP binding"/>
    <property type="evidence" value="ECO:0007669"/>
    <property type="project" value="UniProtKB-KW"/>
</dbReference>
<keyword evidence="10" id="KW-1185">Reference proteome</keyword>